<accession>A0AAV7TCR1</accession>
<protein>
    <submittedName>
        <fullName evidence="2">Uncharacterized protein</fullName>
    </submittedName>
</protein>
<gene>
    <name evidence="2" type="ORF">NDU88_005610</name>
</gene>
<proteinExistence type="predicted"/>
<feature type="compositionally biased region" description="Polar residues" evidence="1">
    <location>
        <begin position="64"/>
        <end position="73"/>
    </location>
</feature>
<dbReference type="AlphaFoldDB" id="A0AAV7TCR1"/>
<feature type="compositionally biased region" description="Basic and acidic residues" evidence="1">
    <location>
        <begin position="79"/>
        <end position="95"/>
    </location>
</feature>
<reference evidence="2" key="1">
    <citation type="journal article" date="2022" name="bioRxiv">
        <title>Sequencing and chromosome-scale assembly of the giantPleurodeles waltlgenome.</title>
        <authorList>
            <person name="Brown T."/>
            <person name="Elewa A."/>
            <person name="Iarovenko S."/>
            <person name="Subramanian E."/>
            <person name="Araus A.J."/>
            <person name="Petzold A."/>
            <person name="Susuki M."/>
            <person name="Suzuki K.-i.T."/>
            <person name="Hayashi T."/>
            <person name="Toyoda A."/>
            <person name="Oliveira C."/>
            <person name="Osipova E."/>
            <person name="Leigh N.D."/>
            <person name="Simon A."/>
            <person name="Yun M.H."/>
        </authorList>
    </citation>
    <scope>NUCLEOTIDE SEQUENCE</scope>
    <source>
        <strain evidence="2">20211129_DDA</strain>
        <tissue evidence="2">Liver</tissue>
    </source>
</reference>
<organism evidence="2 3">
    <name type="scientific">Pleurodeles waltl</name>
    <name type="common">Iberian ribbed newt</name>
    <dbReference type="NCBI Taxonomy" id="8319"/>
    <lineage>
        <taxon>Eukaryota</taxon>
        <taxon>Metazoa</taxon>
        <taxon>Chordata</taxon>
        <taxon>Craniata</taxon>
        <taxon>Vertebrata</taxon>
        <taxon>Euteleostomi</taxon>
        <taxon>Amphibia</taxon>
        <taxon>Batrachia</taxon>
        <taxon>Caudata</taxon>
        <taxon>Salamandroidea</taxon>
        <taxon>Salamandridae</taxon>
        <taxon>Pleurodelinae</taxon>
        <taxon>Pleurodeles</taxon>
    </lineage>
</organism>
<evidence type="ECO:0000256" key="1">
    <source>
        <dbReference type="SAM" id="MobiDB-lite"/>
    </source>
</evidence>
<name>A0AAV7TCR1_PLEWA</name>
<sequence>MKARQECKKCVILMCCQPPGGGETDNGMPVAQSVVSGRIWDLGYVLQLRSPRRAAQGEAPGKCKSTTRTGQNDPQGPEPQEKEKEPTCKDGESSRVKRTRRPRPIVKPVKRNCQKIDTNQNTKGAAATVRHPSSPIKDPSSGIPMDELATTRITQTKVSTYLADEQQRKRSST</sequence>
<dbReference type="Proteomes" id="UP001066276">
    <property type="component" value="Chromosome 4_1"/>
</dbReference>
<comment type="caution">
    <text evidence="2">The sequence shown here is derived from an EMBL/GenBank/DDBJ whole genome shotgun (WGS) entry which is preliminary data.</text>
</comment>
<evidence type="ECO:0000313" key="2">
    <source>
        <dbReference type="EMBL" id="KAJ1173784.1"/>
    </source>
</evidence>
<evidence type="ECO:0000313" key="3">
    <source>
        <dbReference type="Proteomes" id="UP001066276"/>
    </source>
</evidence>
<dbReference type="EMBL" id="JANPWB010000007">
    <property type="protein sequence ID" value="KAJ1173784.1"/>
    <property type="molecule type" value="Genomic_DNA"/>
</dbReference>
<feature type="compositionally biased region" description="Basic residues" evidence="1">
    <location>
        <begin position="96"/>
        <end position="113"/>
    </location>
</feature>
<keyword evidence="3" id="KW-1185">Reference proteome</keyword>
<feature type="region of interest" description="Disordered" evidence="1">
    <location>
        <begin position="50"/>
        <end position="144"/>
    </location>
</feature>